<name>A0A9D3VIK8_9ROSI</name>
<evidence type="ECO:0000313" key="1">
    <source>
        <dbReference type="EMBL" id="KAH1083446.1"/>
    </source>
</evidence>
<dbReference type="EMBL" id="JAIQCV010000007">
    <property type="protein sequence ID" value="KAH1083446.1"/>
    <property type="molecule type" value="Genomic_DNA"/>
</dbReference>
<evidence type="ECO:0000313" key="2">
    <source>
        <dbReference type="Proteomes" id="UP000828251"/>
    </source>
</evidence>
<dbReference type="PANTHER" id="PTHR46890:SF48">
    <property type="entry name" value="RNA-DIRECTED DNA POLYMERASE"/>
    <property type="match status" value="1"/>
</dbReference>
<comment type="caution">
    <text evidence="1">The sequence shown here is derived from an EMBL/GenBank/DDBJ whole genome shotgun (WGS) entry which is preliminary data.</text>
</comment>
<sequence>MNQSLMATYTEEEIVEALKGIGPAKALGSDSFLAVFYQKYWHIIGKDTCTFCLDILNHGKSLEEINRTQSVLILKATNPINLKKLCPISLCTVIYKIIAKTVANRLQKVQDDYIDDSQSTFVLGKLITDNVLLAEGLSALIRLASQERKFCGAKVTNVRCSTDLEKYLGLQNIVGRKRKIAFQSLKNRLKQKINNWSIRHISQGGRESLWAAKWLLLKGLSWKIGDGRQVSIWGDDWVPRNDEFRIQNPNANLSLLKVADLIDSNTRK</sequence>
<accession>A0A9D3VIK8</accession>
<evidence type="ECO:0008006" key="3">
    <source>
        <dbReference type="Google" id="ProtNLM"/>
    </source>
</evidence>
<protein>
    <recommendedName>
        <fullName evidence="3">Reverse transcriptase domain-containing protein</fullName>
    </recommendedName>
</protein>
<organism evidence="1 2">
    <name type="scientific">Gossypium stocksii</name>
    <dbReference type="NCBI Taxonomy" id="47602"/>
    <lineage>
        <taxon>Eukaryota</taxon>
        <taxon>Viridiplantae</taxon>
        <taxon>Streptophyta</taxon>
        <taxon>Embryophyta</taxon>
        <taxon>Tracheophyta</taxon>
        <taxon>Spermatophyta</taxon>
        <taxon>Magnoliopsida</taxon>
        <taxon>eudicotyledons</taxon>
        <taxon>Gunneridae</taxon>
        <taxon>Pentapetalae</taxon>
        <taxon>rosids</taxon>
        <taxon>malvids</taxon>
        <taxon>Malvales</taxon>
        <taxon>Malvaceae</taxon>
        <taxon>Malvoideae</taxon>
        <taxon>Gossypium</taxon>
    </lineage>
</organism>
<dbReference type="AlphaFoldDB" id="A0A9D3VIK8"/>
<keyword evidence="2" id="KW-1185">Reference proteome</keyword>
<proteinExistence type="predicted"/>
<reference evidence="1 2" key="1">
    <citation type="journal article" date="2021" name="Plant Biotechnol. J.">
        <title>Multi-omics assisted identification of the key and species-specific regulatory components of drought-tolerant mechanisms in Gossypium stocksii.</title>
        <authorList>
            <person name="Yu D."/>
            <person name="Ke L."/>
            <person name="Zhang D."/>
            <person name="Wu Y."/>
            <person name="Sun Y."/>
            <person name="Mei J."/>
            <person name="Sun J."/>
            <person name="Sun Y."/>
        </authorList>
    </citation>
    <scope>NUCLEOTIDE SEQUENCE [LARGE SCALE GENOMIC DNA]</scope>
    <source>
        <strain evidence="2">cv. E1</strain>
        <tissue evidence="1">Leaf</tissue>
    </source>
</reference>
<dbReference type="PANTHER" id="PTHR46890">
    <property type="entry name" value="NON-LTR RETROLELEMENT REVERSE TRANSCRIPTASE-LIKE PROTEIN-RELATED"/>
    <property type="match status" value="1"/>
</dbReference>
<dbReference type="OrthoDB" id="997823at2759"/>
<dbReference type="InterPro" id="IPR052343">
    <property type="entry name" value="Retrotransposon-Effector_Assoc"/>
</dbReference>
<dbReference type="Proteomes" id="UP000828251">
    <property type="component" value="Unassembled WGS sequence"/>
</dbReference>
<gene>
    <name evidence="1" type="ORF">J1N35_023207</name>
</gene>